<keyword evidence="1" id="KW-0812">Transmembrane</keyword>
<keyword evidence="1" id="KW-1133">Transmembrane helix</keyword>
<evidence type="ECO:0000313" key="2">
    <source>
        <dbReference type="EMBL" id="MBB4082031.1"/>
    </source>
</evidence>
<accession>A0A7W6JBF5</accession>
<protein>
    <submittedName>
        <fullName evidence="2">Uncharacterized protein</fullName>
    </submittedName>
</protein>
<dbReference type="EMBL" id="JACIDM010000001">
    <property type="protein sequence ID" value="MBB4082031.1"/>
    <property type="molecule type" value="Genomic_DNA"/>
</dbReference>
<gene>
    <name evidence="2" type="ORF">GGR12_000870</name>
</gene>
<evidence type="ECO:0000313" key="3">
    <source>
        <dbReference type="Proteomes" id="UP000529946"/>
    </source>
</evidence>
<feature type="transmembrane region" description="Helical" evidence="1">
    <location>
        <begin position="12"/>
        <end position="31"/>
    </location>
</feature>
<name>A0A7W6JBF5_9CAUL</name>
<organism evidence="2 3">
    <name type="scientific">Brevundimonas lenta</name>
    <dbReference type="NCBI Taxonomy" id="424796"/>
    <lineage>
        <taxon>Bacteria</taxon>
        <taxon>Pseudomonadati</taxon>
        <taxon>Pseudomonadota</taxon>
        <taxon>Alphaproteobacteria</taxon>
        <taxon>Caulobacterales</taxon>
        <taxon>Caulobacteraceae</taxon>
        <taxon>Brevundimonas</taxon>
    </lineage>
</organism>
<proteinExistence type="predicted"/>
<dbReference type="AlphaFoldDB" id="A0A7W6JBF5"/>
<reference evidence="2 3" key="1">
    <citation type="submission" date="2020-08" db="EMBL/GenBank/DDBJ databases">
        <title>Genomic Encyclopedia of Type Strains, Phase IV (KMG-IV): sequencing the most valuable type-strain genomes for metagenomic binning, comparative biology and taxonomic classification.</title>
        <authorList>
            <person name="Goeker M."/>
        </authorList>
    </citation>
    <scope>NUCLEOTIDE SEQUENCE [LARGE SCALE GENOMIC DNA]</scope>
    <source>
        <strain evidence="2 3">DSM 23960</strain>
    </source>
</reference>
<evidence type="ECO:0000256" key="1">
    <source>
        <dbReference type="SAM" id="Phobius"/>
    </source>
</evidence>
<comment type="caution">
    <text evidence="2">The sequence shown here is derived from an EMBL/GenBank/DDBJ whole genome shotgun (WGS) entry which is preliminary data.</text>
</comment>
<sequence length="133" mass="14546">MQLYPKLSLLEWLLAALGVVVVAGIVWFGVLHPGDPLYVSALRDRARLSAEDRLVLTNTGMLLGEDGSTRSGTTLWCGRINEEVDRSVAAVTRHTRRGRPMLLGSALAWAPRSDAERRMIAQCSERLGPPALP</sequence>
<keyword evidence="3" id="KW-1185">Reference proteome</keyword>
<keyword evidence="1" id="KW-0472">Membrane</keyword>
<dbReference type="Proteomes" id="UP000529946">
    <property type="component" value="Unassembled WGS sequence"/>
</dbReference>